<dbReference type="GO" id="GO:0008311">
    <property type="term" value="F:double-stranded DNA 3'-5' DNA exonuclease activity"/>
    <property type="evidence" value="ECO:0007669"/>
    <property type="project" value="UniProtKB-EC"/>
</dbReference>
<name>A0ABV6CV17_9SPHN</name>
<evidence type="ECO:0000313" key="7">
    <source>
        <dbReference type="EMBL" id="MFC0204582.1"/>
    </source>
</evidence>
<dbReference type="PROSITE" id="PS51435">
    <property type="entry name" value="AP_NUCLEASE_F1_4"/>
    <property type="match status" value="1"/>
</dbReference>
<keyword evidence="5" id="KW-0460">Magnesium</keyword>
<keyword evidence="3" id="KW-0479">Metal-binding</keyword>
<evidence type="ECO:0000313" key="8">
    <source>
        <dbReference type="Proteomes" id="UP001589798"/>
    </source>
</evidence>
<dbReference type="Proteomes" id="UP001589798">
    <property type="component" value="Unassembled WGS sequence"/>
</dbReference>
<dbReference type="SUPFAM" id="SSF56219">
    <property type="entry name" value="DNase I-like"/>
    <property type="match status" value="1"/>
</dbReference>
<dbReference type="PANTHER" id="PTHR43250">
    <property type="entry name" value="EXODEOXYRIBONUCLEASE III"/>
    <property type="match status" value="1"/>
</dbReference>
<protein>
    <submittedName>
        <fullName evidence="7">Exodeoxyribonuclease III</fullName>
        <ecNumber evidence="7">3.1.11.2</ecNumber>
    </submittedName>
</protein>
<dbReference type="InterPro" id="IPR005135">
    <property type="entry name" value="Endo/exonuclease/phosphatase"/>
</dbReference>
<sequence>MRIATYNVNGVNGRLPVLLRWLALARPDVVCLQELKAPQDKFPEAALREAGYEAIWHGQSRWNGVAILSRSGTLHETRRGLPGDPLDEQSRYIEAAVGGVLVAGLYLPNGNPRPGPKFDFKLRWFERLHAHLAELVALDAPVVIAGDFNVMPTDRDVYVPERWRDDALFAPEVKAAYARLLEQGWTDALRHMHPDETIYTFWKYWRGAFERDAGLRIDHILLNPAAAARLVDADVDRRPRGWEKTSDHAPVWVELAPAARKTRSARRAKSAS</sequence>
<accession>A0ABV6CV17</accession>
<dbReference type="PROSITE" id="PS00726">
    <property type="entry name" value="AP_NUCLEASE_F1_1"/>
    <property type="match status" value="1"/>
</dbReference>
<dbReference type="RefSeq" id="WP_379487340.1">
    <property type="nucleotide sequence ID" value="NZ_JBHLWK010000012.1"/>
</dbReference>
<gene>
    <name evidence="7" type="primary">xth</name>
    <name evidence="7" type="ORF">ACFFJC_09890</name>
</gene>
<evidence type="ECO:0000256" key="5">
    <source>
        <dbReference type="ARBA" id="ARBA00022842"/>
    </source>
</evidence>
<organism evidence="7 8">
    <name type="scientific">Novosphingobium soli</name>
    <dbReference type="NCBI Taxonomy" id="574956"/>
    <lineage>
        <taxon>Bacteria</taxon>
        <taxon>Pseudomonadati</taxon>
        <taxon>Pseudomonadota</taxon>
        <taxon>Alphaproteobacteria</taxon>
        <taxon>Sphingomonadales</taxon>
        <taxon>Sphingomonadaceae</taxon>
        <taxon>Novosphingobium</taxon>
    </lineage>
</organism>
<comment type="caution">
    <text evidence="7">The sequence shown here is derived from an EMBL/GenBank/DDBJ whole genome shotgun (WGS) entry which is preliminary data.</text>
</comment>
<evidence type="ECO:0000256" key="3">
    <source>
        <dbReference type="ARBA" id="ARBA00022723"/>
    </source>
</evidence>
<dbReference type="NCBIfam" id="TIGR00195">
    <property type="entry name" value="exoDNase_III"/>
    <property type="match status" value="1"/>
</dbReference>
<evidence type="ECO:0000256" key="1">
    <source>
        <dbReference type="ARBA" id="ARBA00001946"/>
    </source>
</evidence>
<dbReference type="InterPro" id="IPR037493">
    <property type="entry name" value="ExoIII-like"/>
</dbReference>
<dbReference type="InterPro" id="IPR020847">
    <property type="entry name" value="AP_endonuclease_F1_BS"/>
</dbReference>
<proteinExistence type="inferred from homology"/>
<dbReference type="EC" id="3.1.11.2" evidence="7"/>
<evidence type="ECO:0000256" key="2">
    <source>
        <dbReference type="ARBA" id="ARBA00007092"/>
    </source>
</evidence>
<comment type="cofactor">
    <cofactor evidence="1">
        <name>Mg(2+)</name>
        <dbReference type="ChEBI" id="CHEBI:18420"/>
    </cofactor>
</comment>
<dbReference type="Gene3D" id="3.60.10.10">
    <property type="entry name" value="Endonuclease/exonuclease/phosphatase"/>
    <property type="match status" value="1"/>
</dbReference>
<feature type="domain" description="Endonuclease/exonuclease/phosphatase" evidence="6">
    <location>
        <begin position="4"/>
        <end position="248"/>
    </location>
</feature>
<keyword evidence="8" id="KW-1185">Reference proteome</keyword>
<dbReference type="PANTHER" id="PTHR43250:SF1">
    <property type="entry name" value="EXODEOXYRIBONUCLEASE III"/>
    <property type="match status" value="1"/>
</dbReference>
<evidence type="ECO:0000256" key="4">
    <source>
        <dbReference type="ARBA" id="ARBA00022801"/>
    </source>
</evidence>
<dbReference type="Pfam" id="PF03372">
    <property type="entry name" value="Exo_endo_phos"/>
    <property type="match status" value="1"/>
</dbReference>
<keyword evidence="4 7" id="KW-0378">Hydrolase</keyword>
<dbReference type="InterPro" id="IPR004808">
    <property type="entry name" value="AP_endonuc_1"/>
</dbReference>
<comment type="similarity">
    <text evidence="2">Belongs to the DNA repair enzymes AP/ExoA family.</text>
</comment>
<dbReference type="NCBIfam" id="TIGR00633">
    <property type="entry name" value="xth"/>
    <property type="match status" value="1"/>
</dbReference>
<dbReference type="CDD" id="cd09086">
    <property type="entry name" value="ExoIII-like_AP-endo"/>
    <property type="match status" value="1"/>
</dbReference>
<evidence type="ECO:0000259" key="6">
    <source>
        <dbReference type="Pfam" id="PF03372"/>
    </source>
</evidence>
<dbReference type="EMBL" id="JBHLWK010000012">
    <property type="protein sequence ID" value="MFC0204582.1"/>
    <property type="molecule type" value="Genomic_DNA"/>
</dbReference>
<reference evidence="7 8" key="1">
    <citation type="submission" date="2024-09" db="EMBL/GenBank/DDBJ databases">
        <authorList>
            <person name="Sun Q."/>
            <person name="Mori K."/>
        </authorList>
    </citation>
    <scope>NUCLEOTIDE SEQUENCE [LARGE SCALE GENOMIC DNA]</scope>
    <source>
        <strain evidence="7 8">CCM 7706</strain>
    </source>
</reference>
<dbReference type="InterPro" id="IPR036691">
    <property type="entry name" value="Endo/exonu/phosph_ase_sf"/>
</dbReference>